<feature type="region of interest" description="Disordered" evidence="2">
    <location>
        <begin position="948"/>
        <end position="975"/>
    </location>
</feature>
<accession>A0AAD7MSM3</accession>
<dbReference type="GO" id="GO:0043138">
    <property type="term" value="F:3'-5' DNA helicase activity"/>
    <property type="evidence" value="ECO:0007669"/>
    <property type="project" value="TreeGrafter"/>
</dbReference>
<dbReference type="AlphaFoldDB" id="A0AAD7MSM3"/>
<evidence type="ECO:0000259" key="3">
    <source>
        <dbReference type="PROSITE" id="PS51192"/>
    </source>
</evidence>
<dbReference type="EMBL" id="JARKIB010000153">
    <property type="protein sequence ID" value="KAJ7731383.1"/>
    <property type="molecule type" value="Genomic_DNA"/>
</dbReference>
<sequence>MSPDILYGGDIFQCDNNSCPPEVTEGAFNNSATLTTGPITFSFNGTAIYVSLNLVGTCAIILDGYEIQSLNITAAQAVAGKHGDIAQSGLANGLHTLVIDARTNPTLVGFDHLVYTFKSRGNLIGNAIFWGPFKPPLNLEYTLWFSSAAPPRCEEIKTTGEAVPGTGRGVKERGELNYELDFGPALCFHGGWPITYTNIATGRPPEVAGTTPYWLDASPVLIAFPSRAAPPRMPNVQSRVVSASSSGPPQYSFAQIRAKSIEHLGYQPCLWQIRVVEAILKRDGDVVCISATGSGKTLTFWLPLLFKTDGIQLVISPLNILGDQNVTQLSKMGIDGISITAETATHQNFQSVGLIKSHLERYSSLDSKHVDFTDSTLVSSLPDNIKIHCGYDFPTRKLRTSHVASHRIQDIEDGKYRVIVTNVESLMQQDGGFDRLWKKPQFTSRLLSIIWDEGHCVSKWAGFRPEYKEVGRLRFLIPRSIPFVIVSATLPPAVLFDVMHTLQVLPGKVTVIRWSNDRPNIHLVVREMKYSMSSFMDLAFLIKENWKPGDPPPPKFLIFFDSIADAVEAAKFLRGRLPLEYRHKIKWFNSEMSSAFKEGEAESLKTGKIWGLCCTDSFGMRLGRAARALHLTARGLFLVEPKRFDANIRKAEARAAKRAETSKKRKQPADPLELLAAKRAAVVAPDAPNTPVPAALDAEPTDGPPDGVTDPSDLPDDPVDTDPPLPPPPPSTISVEEYRADRRAIYDAVVEHEPVWKKQTKKKGADRVEPALDDFINAATRQPGKGCHREPATIFFGNDNTVSTHIECKPDVDGGCTRCKMAPSTICCELCTPVDFVDFARVDVAKPKQQPSRSRIADYKAGPADLALRHALHLLRKERTKEVLGAFSFRKHGAGAIMSDEVLDRIADCAHFHKIKTMADLVKETHWHRAADDGAKVLALISEHIPIPPPPPSIPTPTPLRAGTSSNTASPAALTTPKNRTCGKCRQPGHIGVSCLATVHYVLY</sequence>
<organism evidence="4 5">
    <name type="scientific">Mycena metata</name>
    <dbReference type="NCBI Taxonomy" id="1033252"/>
    <lineage>
        <taxon>Eukaryota</taxon>
        <taxon>Fungi</taxon>
        <taxon>Dikarya</taxon>
        <taxon>Basidiomycota</taxon>
        <taxon>Agaricomycotina</taxon>
        <taxon>Agaricomycetes</taxon>
        <taxon>Agaricomycetidae</taxon>
        <taxon>Agaricales</taxon>
        <taxon>Marasmiineae</taxon>
        <taxon>Mycenaceae</taxon>
        <taxon>Mycena</taxon>
    </lineage>
</organism>
<dbReference type="PANTHER" id="PTHR13710:SF154">
    <property type="entry name" value="RECQ HELICASE, PUTATIVE (AFU_ORTHOLOGUE AFUA_6G14720)-RELATED"/>
    <property type="match status" value="1"/>
</dbReference>
<dbReference type="PROSITE" id="PS51192">
    <property type="entry name" value="HELICASE_ATP_BIND_1"/>
    <property type="match status" value="1"/>
</dbReference>
<reference evidence="4" key="1">
    <citation type="submission" date="2023-03" db="EMBL/GenBank/DDBJ databases">
        <title>Massive genome expansion in bonnet fungi (Mycena s.s.) driven by repeated elements and novel gene families across ecological guilds.</title>
        <authorList>
            <consortium name="Lawrence Berkeley National Laboratory"/>
            <person name="Harder C.B."/>
            <person name="Miyauchi S."/>
            <person name="Viragh M."/>
            <person name="Kuo A."/>
            <person name="Thoen E."/>
            <person name="Andreopoulos B."/>
            <person name="Lu D."/>
            <person name="Skrede I."/>
            <person name="Drula E."/>
            <person name="Henrissat B."/>
            <person name="Morin E."/>
            <person name="Kohler A."/>
            <person name="Barry K."/>
            <person name="LaButti K."/>
            <person name="Morin E."/>
            <person name="Salamov A."/>
            <person name="Lipzen A."/>
            <person name="Mereny Z."/>
            <person name="Hegedus B."/>
            <person name="Baldrian P."/>
            <person name="Stursova M."/>
            <person name="Weitz H."/>
            <person name="Taylor A."/>
            <person name="Grigoriev I.V."/>
            <person name="Nagy L.G."/>
            <person name="Martin F."/>
            <person name="Kauserud H."/>
        </authorList>
    </citation>
    <scope>NUCLEOTIDE SEQUENCE</scope>
    <source>
        <strain evidence="4">CBHHK182m</strain>
    </source>
</reference>
<dbReference type="GO" id="GO:0005737">
    <property type="term" value="C:cytoplasm"/>
    <property type="evidence" value="ECO:0007669"/>
    <property type="project" value="TreeGrafter"/>
</dbReference>
<dbReference type="InterPro" id="IPR014001">
    <property type="entry name" value="Helicase_ATP-bd"/>
</dbReference>
<dbReference type="SMART" id="SM00487">
    <property type="entry name" value="DEXDc"/>
    <property type="match status" value="1"/>
</dbReference>
<dbReference type="Gene3D" id="3.40.50.300">
    <property type="entry name" value="P-loop containing nucleotide triphosphate hydrolases"/>
    <property type="match status" value="3"/>
</dbReference>
<evidence type="ECO:0000313" key="5">
    <source>
        <dbReference type="Proteomes" id="UP001215598"/>
    </source>
</evidence>
<protein>
    <recommendedName>
        <fullName evidence="3">Helicase ATP-binding domain-containing protein</fullName>
    </recommendedName>
</protein>
<dbReference type="Pfam" id="PF00270">
    <property type="entry name" value="DEAD"/>
    <property type="match status" value="2"/>
</dbReference>
<keyword evidence="5" id="KW-1185">Reference proteome</keyword>
<gene>
    <name evidence="4" type="ORF">B0H16DRAFT_1772954</name>
</gene>
<evidence type="ECO:0000256" key="2">
    <source>
        <dbReference type="SAM" id="MobiDB-lite"/>
    </source>
</evidence>
<dbReference type="PANTHER" id="PTHR13710">
    <property type="entry name" value="DNA HELICASE RECQ FAMILY MEMBER"/>
    <property type="match status" value="1"/>
</dbReference>
<dbReference type="InterPro" id="IPR027417">
    <property type="entry name" value="P-loop_NTPase"/>
</dbReference>
<proteinExistence type="inferred from homology"/>
<name>A0AAD7MSM3_9AGAR</name>
<evidence type="ECO:0000256" key="1">
    <source>
        <dbReference type="ARBA" id="ARBA00005446"/>
    </source>
</evidence>
<dbReference type="InterPro" id="IPR011545">
    <property type="entry name" value="DEAD/DEAH_box_helicase_dom"/>
</dbReference>
<dbReference type="GO" id="GO:0003676">
    <property type="term" value="F:nucleic acid binding"/>
    <property type="evidence" value="ECO:0007669"/>
    <property type="project" value="InterPro"/>
</dbReference>
<comment type="similarity">
    <text evidence="1">Belongs to the helicase family. RecQ subfamily.</text>
</comment>
<dbReference type="GO" id="GO:0005524">
    <property type="term" value="F:ATP binding"/>
    <property type="evidence" value="ECO:0007669"/>
    <property type="project" value="InterPro"/>
</dbReference>
<dbReference type="Proteomes" id="UP001215598">
    <property type="component" value="Unassembled WGS sequence"/>
</dbReference>
<dbReference type="GO" id="GO:0009378">
    <property type="term" value="F:four-way junction helicase activity"/>
    <property type="evidence" value="ECO:0007669"/>
    <property type="project" value="TreeGrafter"/>
</dbReference>
<dbReference type="GO" id="GO:0000724">
    <property type="term" value="P:double-strand break repair via homologous recombination"/>
    <property type="evidence" value="ECO:0007669"/>
    <property type="project" value="TreeGrafter"/>
</dbReference>
<comment type="caution">
    <text evidence="4">The sequence shown here is derived from an EMBL/GenBank/DDBJ whole genome shotgun (WGS) entry which is preliminary data.</text>
</comment>
<feature type="compositionally biased region" description="Pro residues" evidence="2">
    <location>
        <begin position="721"/>
        <end position="731"/>
    </location>
</feature>
<feature type="region of interest" description="Disordered" evidence="2">
    <location>
        <begin position="684"/>
        <end position="735"/>
    </location>
</feature>
<evidence type="ECO:0000313" key="4">
    <source>
        <dbReference type="EMBL" id="KAJ7731383.1"/>
    </source>
</evidence>
<dbReference type="SUPFAM" id="SSF52540">
    <property type="entry name" value="P-loop containing nucleoside triphosphate hydrolases"/>
    <property type="match status" value="1"/>
</dbReference>
<feature type="domain" description="Helicase ATP-binding" evidence="3">
    <location>
        <begin position="277"/>
        <end position="508"/>
    </location>
</feature>
<dbReference type="GO" id="GO:0005694">
    <property type="term" value="C:chromosome"/>
    <property type="evidence" value="ECO:0007669"/>
    <property type="project" value="TreeGrafter"/>
</dbReference>
<feature type="compositionally biased region" description="Pro residues" evidence="2">
    <location>
        <begin position="948"/>
        <end position="958"/>
    </location>
</feature>